<dbReference type="SUPFAM" id="SSF56059">
    <property type="entry name" value="Glutathione synthetase ATP-binding domain-like"/>
    <property type="match status" value="1"/>
</dbReference>
<dbReference type="Proteomes" id="UP000663828">
    <property type="component" value="Unassembled WGS sequence"/>
</dbReference>
<dbReference type="AlphaFoldDB" id="A0A813R367"/>
<evidence type="ECO:0000313" key="2">
    <source>
        <dbReference type="EMBL" id="CAF0775238.1"/>
    </source>
</evidence>
<keyword evidence="1" id="KW-1133">Transmembrane helix</keyword>
<sequence length="496" mass="57833">MSTRSELHKVQDLNELYQHVHDSMTFSTLRQQSQDNLEQSWPPYRRLIKTLSQLTHIPSYLLNNYVRTIVCLLLLGLMFPLNLLITLLTVILSYFCNLIHKKPSLPSPNPSRKRILISGGSTTKALHLCRSFYQAGHQIILVDESINWLTGHRWSNSVERFYVHPSPSKESDAYLTILANIVRREKIDVFIPCCHSHIDERLQVALATHNCSIFHPKSDQTIFMSNKYAFLERARSLNLSVPSSFLMTSRGQLLQFNYDCSYICKPATFDSFHHEKTIILPRSTPSETIEYINKLSISEHRPYLLQKFLSGQQYSAHVTAIDGIIKLFVCSPKSTYQHVDQPKILQWCMQYAQTLNLTGHLSMKFIIDDHDGQVYAIECHSHVDSSVISFYNHPQVANAYFEHESSTMIVPLASARQIYWLPYELWQLVRNIRSRKKIIACLKKICFGKEAIWSWNDPFPFLLHYHIHFFYLLFANLFSKHIRFFNHVDCNMGRLF</sequence>
<protein>
    <recommendedName>
        <fullName evidence="4">ATP-grasp domain-containing protein</fullName>
    </recommendedName>
</protein>
<proteinExistence type="predicted"/>
<feature type="transmembrane region" description="Helical" evidence="1">
    <location>
        <begin position="69"/>
        <end position="95"/>
    </location>
</feature>
<comment type="caution">
    <text evidence="2">The sequence shown here is derived from an EMBL/GenBank/DDBJ whole genome shotgun (WGS) entry which is preliminary data.</text>
</comment>
<dbReference type="Gene3D" id="3.40.50.20">
    <property type="match status" value="1"/>
</dbReference>
<gene>
    <name evidence="2" type="ORF">XAT740_LOCUS1669</name>
</gene>
<evidence type="ECO:0000256" key="1">
    <source>
        <dbReference type="SAM" id="Phobius"/>
    </source>
</evidence>
<name>A0A813R367_ADIRI</name>
<keyword evidence="1" id="KW-0812">Transmembrane</keyword>
<evidence type="ECO:0008006" key="4">
    <source>
        <dbReference type="Google" id="ProtNLM"/>
    </source>
</evidence>
<reference evidence="2" key="1">
    <citation type="submission" date="2021-02" db="EMBL/GenBank/DDBJ databases">
        <authorList>
            <person name="Nowell W R."/>
        </authorList>
    </citation>
    <scope>NUCLEOTIDE SEQUENCE</scope>
</reference>
<keyword evidence="3" id="KW-1185">Reference proteome</keyword>
<organism evidence="2 3">
    <name type="scientific">Adineta ricciae</name>
    <name type="common">Rotifer</name>
    <dbReference type="NCBI Taxonomy" id="249248"/>
    <lineage>
        <taxon>Eukaryota</taxon>
        <taxon>Metazoa</taxon>
        <taxon>Spiralia</taxon>
        <taxon>Gnathifera</taxon>
        <taxon>Rotifera</taxon>
        <taxon>Eurotatoria</taxon>
        <taxon>Bdelloidea</taxon>
        <taxon>Adinetida</taxon>
        <taxon>Adinetidae</taxon>
        <taxon>Adineta</taxon>
    </lineage>
</organism>
<dbReference type="EMBL" id="CAJNOR010000053">
    <property type="protein sequence ID" value="CAF0775238.1"/>
    <property type="molecule type" value="Genomic_DNA"/>
</dbReference>
<keyword evidence="1" id="KW-0472">Membrane</keyword>
<evidence type="ECO:0000313" key="3">
    <source>
        <dbReference type="Proteomes" id="UP000663828"/>
    </source>
</evidence>
<accession>A0A813R367</accession>